<evidence type="ECO:0000313" key="7">
    <source>
        <dbReference type="EMBL" id="PIA36412.1"/>
    </source>
</evidence>
<feature type="region of interest" description="Disordered" evidence="5">
    <location>
        <begin position="536"/>
        <end position="555"/>
    </location>
</feature>
<dbReference type="EMBL" id="KZ305051">
    <property type="protein sequence ID" value="PIA36412.1"/>
    <property type="molecule type" value="Genomic_DNA"/>
</dbReference>
<feature type="repeat" description="ANK" evidence="3">
    <location>
        <begin position="41"/>
        <end position="74"/>
    </location>
</feature>
<evidence type="ECO:0000256" key="3">
    <source>
        <dbReference type="PROSITE-ProRule" id="PRU00023"/>
    </source>
</evidence>
<evidence type="ECO:0000259" key="6">
    <source>
        <dbReference type="PROSITE" id="PS50089"/>
    </source>
</evidence>
<dbReference type="STRING" id="218851.A0A2G5CYR7"/>
<dbReference type="Gene3D" id="3.30.40.10">
    <property type="entry name" value="Zinc/RING finger domain, C3HC4 (zinc finger)"/>
    <property type="match status" value="1"/>
</dbReference>
<keyword evidence="1" id="KW-0677">Repeat</keyword>
<feature type="domain" description="RING-type" evidence="6">
    <location>
        <begin position="580"/>
        <end position="619"/>
    </location>
</feature>
<dbReference type="PANTHER" id="PTHR24166:SF45">
    <property type="entry name" value="E3 UBIQUITIN-PROTEIN LIGASE XBAT35"/>
    <property type="match status" value="1"/>
</dbReference>
<dbReference type="Proteomes" id="UP000230069">
    <property type="component" value="Unassembled WGS sequence"/>
</dbReference>
<keyword evidence="4" id="KW-0862">Zinc</keyword>
<keyword evidence="4" id="KW-0863">Zinc-finger</keyword>
<evidence type="ECO:0000256" key="1">
    <source>
        <dbReference type="ARBA" id="ARBA00022737"/>
    </source>
</evidence>
<evidence type="ECO:0000256" key="2">
    <source>
        <dbReference type="ARBA" id="ARBA00023043"/>
    </source>
</evidence>
<evidence type="ECO:0000256" key="5">
    <source>
        <dbReference type="SAM" id="MobiDB-lite"/>
    </source>
</evidence>
<keyword evidence="8" id="KW-1185">Reference proteome</keyword>
<dbReference type="Gene3D" id="1.25.40.20">
    <property type="entry name" value="Ankyrin repeat-containing domain"/>
    <property type="match status" value="1"/>
</dbReference>
<dbReference type="Pfam" id="PF13920">
    <property type="entry name" value="zf-C3HC4_3"/>
    <property type="match status" value="1"/>
</dbReference>
<organism evidence="7 8">
    <name type="scientific">Aquilegia coerulea</name>
    <name type="common">Rocky mountain columbine</name>
    <dbReference type="NCBI Taxonomy" id="218851"/>
    <lineage>
        <taxon>Eukaryota</taxon>
        <taxon>Viridiplantae</taxon>
        <taxon>Streptophyta</taxon>
        <taxon>Embryophyta</taxon>
        <taxon>Tracheophyta</taxon>
        <taxon>Spermatophyta</taxon>
        <taxon>Magnoliopsida</taxon>
        <taxon>Ranunculales</taxon>
        <taxon>Ranunculaceae</taxon>
        <taxon>Thalictroideae</taxon>
        <taxon>Aquilegia</taxon>
    </lineage>
</organism>
<evidence type="ECO:0000313" key="8">
    <source>
        <dbReference type="Proteomes" id="UP000230069"/>
    </source>
</evidence>
<feature type="repeat" description="ANK" evidence="3">
    <location>
        <begin position="77"/>
        <end position="109"/>
    </location>
</feature>
<dbReference type="PANTHER" id="PTHR24166">
    <property type="entry name" value="ROLLING PEBBLES, ISOFORM B"/>
    <property type="match status" value="1"/>
</dbReference>
<proteinExistence type="predicted"/>
<keyword evidence="2 3" id="KW-0040">ANK repeat</keyword>
<dbReference type="PROSITE" id="PS50089">
    <property type="entry name" value="ZF_RING_2"/>
    <property type="match status" value="1"/>
</dbReference>
<dbReference type="OrthoDB" id="1711136at2759"/>
<dbReference type="Pfam" id="PF12796">
    <property type="entry name" value="Ank_2"/>
    <property type="match status" value="2"/>
</dbReference>
<dbReference type="InterPro" id="IPR013083">
    <property type="entry name" value="Znf_RING/FYVE/PHD"/>
</dbReference>
<dbReference type="CDD" id="cd23129">
    <property type="entry name" value="RING-HC_XBAT35-like"/>
    <property type="match status" value="1"/>
</dbReference>
<dbReference type="PROSITE" id="PS50297">
    <property type="entry name" value="ANK_REP_REGION"/>
    <property type="match status" value="2"/>
</dbReference>
<dbReference type="InParanoid" id="A0A2G5CYR7"/>
<accession>A0A2G5CYR7</accession>
<dbReference type="PROSITE" id="PS50088">
    <property type="entry name" value="ANK_REPEAT"/>
    <property type="match status" value="2"/>
</dbReference>
<dbReference type="SUPFAM" id="SSF48403">
    <property type="entry name" value="Ankyrin repeat"/>
    <property type="match status" value="1"/>
</dbReference>
<dbReference type="InterPro" id="IPR002110">
    <property type="entry name" value="Ankyrin_rpt"/>
</dbReference>
<protein>
    <recommendedName>
        <fullName evidence="6">RING-type domain-containing protein</fullName>
    </recommendedName>
</protein>
<dbReference type="SUPFAM" id="SSF57850">
    <property type="entry name" value="RING/U-box"/>
    <property type="match status" value="1"/>
</dbReference>
<dbReference type="GO" id="GO:0008270">
    <property type="term" value="F:zinc ion binding"/>
    <property type="evidence" value="ECO:0007669"/>
    <property type="project" value="UniProtKB-KW"/>
</dbReference>
<keyword evidence="4" id="KW-0479">Metal-binding</keyword>
<reference evidence="7 8" key="1">
    <citation type="submission" date="2017-09" db="EMBL/GenBank/DDBJ databases">
        <title>WGS assembly of Aquilegia coerulea Goldsmith.</title>
        <authorList>
            <person name="Hodges S."/>
            <person name="Kramer E."/>
            <person name="Nordborg M."/>
            <person name="Tomkins J."/>
            <person name="Borevitz J."/>
            <person name="Derieg N."/>
            <person name="Yan J."/>
            <person name="Mihaltcheva S."/>
            <person name="Hayes R.D."/>
            <person name="Rokhsar D."/>
        </authorList>
    </citation>
    <scope>NUCLEOTIDE SEQUENCE [LARGE SCALE GENOMIC DNA]</scope>
    <source>
        <strain evidence="8">cv. Goldsmith</strain>
    </source>
</reference>
<dbReference type="InterPro" id="IPR001841">
    <property type="entry name" value="Znf_RING"/>
</dbReference>
<dbReference type="InterPro" id="IPR036770">
    <property type="entry name" value="Ankyrin_rpt-contain_sf"/>
</dbReference>
<dbReference type="AlphaFoldDB" id="A0A2G5CYR7"/>
<dbReference type="InterPro" id="IPR050889">
    <property type="entry name" value="Dendritic_Spine_Reg/Scaffold"/>
</dbReference>
<sequence>MGQQQSQNKDKLLYQHVKNGNIEMIKALFLDGARLEWANKEGKTPLIAACLKARLYDVAKTLLKLGANVNTYCPGTQAGTPLHHAAKSGLEQTVELLLSHGANASVTNYDCQTPMDVARAKGYKNVVRTIENHICLFSGWLRELHVPGFLEESTCHSKSNYIWAVVIPSAFRSPTKPPKLLLFIYCTQDAQPRSVILLWKAKIEEPEFHQLDPTFVIFDEQTETRYKFASEDEGDKQQLQCFYNACTGISQVLLHELQVIRSSIPQDSTPPIVPETAPPTTTEVVDLATGIKASIDSAMVKKPPQYRPCHSPELNHTNGLIYRADENDNDWWFHLLGAAYPSKDCSSKRLNKPVNDMYNGPSSSATKQRLPSDTPIMRSSIPQDSNLPIVPAFAPPTTTEDVDLAMGINASIDSAMVKKPPQPRPCHSSGLNHTNGLIYRADENDNVWWLHLLGAAYPSKVCSSKRLNKPVNDMYNGPSSSTTKQRLPSDTPIMPENPGRIAIPSAPPIPDGADYGPEIDYNQLDLSGRIVIPSAPPIPEDEDSVPETNSSPIDLPGQCLENKGARKNELKEDGNVSSACAICWDAPREGACLPCGHRAGCMSCLNELKAKKCGCPLCRAKIQQVVRIYDV</sequence>
<dbReference type="FunCoup" id="A0A2G5CYR7">
    <property type="interactions" value="57"/>
</dbReference>
<evidence type="ECO:0000256" key="4">
    <source>
        <dbReference type="PROSITE-ProRule" id="PRU00175"/>
    </source>
</evidence>
<dbReference type="SMART" id="SM00248">
    <property type="entry name" value="ANK"/>
    <property type="match status" value="3"/>
</dbReference>
<gene>
    <name evidence="7" type="ORF">AQUCO_03400356v1</name>
</gene>
<name>A0A2G5CYR7_AQUCA</name>